<dbReference type="InterPro" id="IPR051470">
    <property type="entry name" value="Thiol:disulfide_interchange"/>
</dbReference>
<keyword evidence="3" id="KW-1185">Reference proteome</keyword>
<dbReference type="Gene3D" id="3.40.30.10">
    <property type="entry name" value="Glutaredoxin"/>
    <property type="match status" value="1"/>
</dbReference>
<dbReference type="Proteomes" id="UP000184268">
    <property type="component" value="Unassembled WGS sequence"/>
</dbReference>
<evidence type="ECO:0000313" key="2">
    <source>
        <dbReference type="EMBL" id="SHH49953.1"/>
    </source>
</evidence>
<proteinExistence type="predicted"/>
<evidence type="ECO:0000313" key="3">
    <source>
        <dbReference type="Proteomes" id="UP000184268"/>
    </source>
</evidence>
<dbReference type="EMBL" id="FQXG01000003">
    <property type="protein sequence ID" value="SHH49953.1"/>
    <property type="molecule type" value="Genomic_DNA"/>
</dbReference>
<dbReference type="Pfam" id="PF13098">
    <property type="entry name" value="Thioredoxin_2"/>
    <property type="match status" value="1"/>
</dbReference>
<dbReference type="RefSeq" id="WP_067665581.1">
    <property type="nucleotide sequence ID" value="NZ_FQXG01000003.1"/>
</dbReference>
<gene>
    <name evidence="2" type="ORF">SAMN02745129_2140</name>
</gene>
<accession>A0A1M5THX4</accession>
<dbReference type="InterPro" id="IPR036249">
    <property type="entry name" value="Thioredoxin-like_sf"/>
</dbReference>
<dbReference type="PANTHER" id="PTHR35272">
    <property type="entry name" value="THIOL:DISULFIDE INTERCHANGE PROTEIN DSBC-RELATED"/>
    <property type="match status" value="1"/>
</dbReference>
<dbReference type="OrthoDB" id="12976at2"/>
<dbReference type="STRING" id="299255.SAMN02745129_2140"/>
<name>A0A1M5THX4_9GAMM</name>
<sequence length="350" mass="38146">MTKKDLIWLSCFAAGVAAGHFGTKSSDPEPLSAVLEPAPVEIKEALEAYPVVIIGVRNTPFGLTEVATDKGVVYLDQSNTIGIWGHAQALSTGRNLSAPALGEMARFNAMAKYRSPGEAVKLPIREAGINQIPANQAPNQRVAEQIASIRTAPQIDPKSAVEKLKPAPKENLTAIPKIGFAPDGSVLSKSETEVQVQSLFSKLDDSWVVTYPAVGEEKAQVAVFHSHTCGYCRRLHADLDKITAAGVTVKMLFYPRSGHADENQQMLSAWCAPDQTAGLNALYRNTRLNHACESLPEDVRQQRHPNPIHQHQWLGQVFGVPRYGTPTVFTSEGQVFSGYRNLRDFLAKVL</sequence>
<feature type="domain" description="Thioredoxin-like fold" evidence="1">
    <location>
        <begin position="214"/>
        <end position="347"/>
    </location>
</feature>
<dbReference type="PANTHER" id="PTHR35272:SF3">
    <property type="entry name" value="THIOL:DISULFIDE INTERCHANGE PROTEIN DSBC"/>
    <property type="match status" value="1"/>
</dbReference>
<evidence type="ECO:0000259" key="1">
    <source>
        <dbReference type="Pfam" id="PF13098"/>
    </source>
</evidence>
<dbReference type="InterPro" id="IPR012336">
    <property type="entry name" value="Thioredoxin-like_fold"/>
</dbReference>
<reference evidence="2 3" key="1">
    <citation type="submission" date="2016-11" db="EMBL/GenBank/DDBJ databases">
        <authorList>
            <person name="Jaros S."/>
            <person name="Januszkiewicz K."/>
            <person name="Wedrychowicz H."/>
        </authorList>
    </citation>
    <scope>NUCLEOTIDE SEQUENCE [LARGE SCALE GENOMIC DNA]</scope>
    <source>
        <strain evidence="2 3">DSM 16917</strain>
    </source>
</reference>
<dbReference type="SUPFAM" id="SSF52833">
    <property type="entry name" value="Thioredoxin-like"/>
    <property type="match status" value="1"/>
</dbReference>
<protein>
    <submittedName>
        <fullName evidence="2">Thioredoxin-like domain-containing protein</fullName>
    </submittedName>
</protein>
<organism evidence="2 3">
    <name type="scientific">Ferrimonas marina</name>
    <dbReference type="NCBI Taxonomy" id="299255"/>
    <lineage>
        <taxon>Bacteria</taxon>
        <taxon>Pseudomonadati</taxon>
        <taxon>Pseudomonadota</taxon>
        <taxon>Gammaproteobacteria</taxon>
        <taxon>Alteromonadales</taxon>
        <taxon>Ferrimonadaceae</taxon>
        <taxon>Ferrimonas</taxon>
    </lineage>
</organism>
<dbReference type="AlphaFoldDB" id="A0A1M5THX4"/>